<sequence length="134" mass="14872">MSDFLKQFGDDLKSNIPGFLAVAVAEIKSGISYYTLSSDPNFDPELASAFNLEVVKAKLNAISALGLNETIEDIMINLKSQIHIIDISENNEYFIYLAVDSNRANLGMTKALLNKYKKILQKKCNTSPNLNQLP</sequence>
<dbReference type="EMBL" id="CP067378">
    <property type="protein sequence ID" value="QYS88307.1"/>
    <property type="molecule type" value="Genomic_DNA"/>
</dbReference>
<proteinExistence type="predicted"/>
<reference evidence="1" key="1">
    <citation type="submission" date="2020-12" db="EMBL/GenBank/DDBJ databases">
        <title>Genome sequencing of genetic groups of Flavobacterium columnare.</title>
        <authorList>
            <person name="Waldbieser G.C."/>
            <person name="Griffin M.J."/>
            <person name="LaFrentz B.R."/>
        </authorList>
    </citation>
    <scope>NUCLEOTIDE SEQUENCE</scope>
    <source>
        <strain evidence="1">90-106</strain>
    </source>
</reference>
<gene>
    <name evidence="1" type="ORF">JJC05_11195</name>
</gene>
<evidence type="ECO:0008006" key="2">
    <source>
        <dbReference type="Google" id="ProtNLM"/>
    </source>
</evidence>
<dbReference type="KEGG" id="fdv:JJC05_11195"/>
<evidence type="ECO:0000313" key="1">
    <source>
        <dbReference type="EMBL" id="QYS88307.1"/>
    </source>
</evidence>
<name>A0A8G0P5Q9_9FLAO</name>
<dbReference type="AlphaFoldDB" id="A0A8G0P5Q9"/>
<accession>A0A8G0P5Q9</accession>
<organism evidence="1">
    <name type="scientific">Flavobacterium columnare</name>
    <dbReference type="NCBI Taxonomy" id="996"/>
    <lineage>
        <taxon>Bacteria</taxon>
        <taxon>Pseudomonadati</taxon>
        <taxon>Bacteroidota</taxon>
        <taxon>Flavobacteriia</taxon>
        <taxon>Flavobacteriales</taxon>
        <taxon>Flavobacteriaceae</taxon>
        <taxon>Flavobacterium</taxon>
    </lineage>
</organism>
<protein>
    <recommendedName>
        <fullName evidence="2">Roadblock/LAMTOR2 domain-containing protein</fullName>
    </recommendedName>
</protein>
<dbReference type="Proteomes" id="UP000824721">
    <property type="component" value="Chromosome"/>
</dbReference>